<evidence type="ECO:0000313" key="1">
    <source>
        <dbReference type="EMBL" id="QBM87266.1"/>
    </source>
</evidence>
<dbReference type="AlphaFoldDB" id="A0A4P6XM08"/>
<organism evidence="1 2">
    <name type="scientific">Metschnikowia aff. pulcherrima</name>
    <dbReference type="NCBI Taxonomy" id="2163413"/>
    <lineage>
        <taxon>Eukaryota</taxon>
        <taxon>Fungi</taxon>
        <taxon>Dikarya</taxon>
        <taxon>Ascomycota</taxon>
        <taxon>Saccharomycotina</taxon>
        <taxon>Pichiomycetes</taxon>
        <taxon>Metschnikowiaceae</taxon>
        <taxon>Metschnikowia</taxon>
    </lineage>
</organism>
<accession>A0A4P6XM08</accession>
<dbReference type="EMBL" id="CP034457">
    <property type="protein sequence ID" value="QBM87266.1"/>
    <property type="molecule type" value="Genomic_DNA"/>
</dbReference>
<protein>
    <submittedName>
        <fullName evidence="1">Uncharacterized protein</fullName>
    </submittedName>
</protein>
<name>A0A4P6XM08_9ASCO</name>
<keyword evidence="2" id="KW-1185">Reference proteome</keyword>
<sequence>MSRHRRKNGVDQEILDYEDAIQDIETQQRRDLGVHLYLAFLLRQVNPHFPPDQWTAWPLPSDMALDPRMTADAEDFVVGDSVYDQGNIENTQNVKQADPDREQPPVTLQSSGQKAALQLKSRTISNPRATLINEIHFVLQRKIKAQLARKRLQRGTITLDDDSDMMRIMATRIANKLGNVLNRLLTQKHRKLQNKPGSSKRYLKNWQDVALADLCNDKLGQRVNIEAHRRKYLKMRDLFVNASYDYRYDADMYADLEGGEQTPVPEFNVDENLDAIEQEGLTPDGLERAQEIMQQRQKDVRFKERLYLSLLDQAVRMKQLSWDPHDISEETYTPQGEFLQERRERIFQHVSLNAEDFEAMPPPR</sequence>
<dbReference type="Proteomes" id="UP000292447">
    <property type="component" value="Chromosome II"/>
</dbReference>
<evidence type="ECO:0000313" key="2">
    <source>
        <dbReference type="Proteomes" id="UP000292447"/>
    </source>
</evidence>
<proteinExistence type="predicted"/>
<gene>
    <name evidence="1" type="ORF">METSCH_B04660</name>
</gene>
<reference evidence="2" key="1">
    <citation type="submission" date="2019-03" db="EMBL/GenBank/DDBJ databases">
        <title>Snf2 controls pulcherriminic acid biosynthesis and connects pigmentation and antifungal activity of the yeast Metschnikowia pulcherrima.</title>
        <authorList>
            <person name="Gore-Lloyd D."/>
            <person name="Sumann I."/>
            <person name="Brachmann A.O."/>
            <person name="Schneeberger K."/>
            <person name="Ortiz-Merino R.A."/>
            <person name="Moreno-Beltran M."/>
            <person name="Schlaefli M."/>
            <person name="Kirner P."/>
            <person name="Santos Kron A."/>
            <person name="Wolfe K.H."/>
            <person name="Piel J."/>
            <person name="Ahrens C.H."/>
            <person name="Henk D."/>
            <person name="Freimoser F.M."/>
        </authorList>
    </citation>
    <scope>NUCLEOTIDE SEQUENCE [LARGE SCALE GENOMIC DNA]</scope>
    <source>
        <strain evidence="2">APC 1.2</strain>
    </source>
</reference>